<organism evidence="1 2">
    <name type="scientific">Fibrella rubiginis</name>
    <dbReference type="NCBI Taxonomy" id="2817060"/>
    <lineage>
        <taxon>Bacteria</taxon>
        <taxon>Pseudomonadati</taxon>
        <taxon>Bacteroidota</taxon>
        <taxon>Cytophagia</taxon>
        <taxon>Cytophagales</taxon>
        <taxon>Spirosomataceae</taxon>
        <taxon>Fibrella</taxon>
    </lineage>
</organism>
<dbReference type="AlphaFoldDB" id="A0A939GML6"/>
<evidence type="ECO:0000313" key="2">
    <source>
        <dbReference type="Proteomes" id="UP000664034"/>
    </source>
</evidence>
<dbReference type="Proteomes" id="UP000664034">
    <property type="component" value="Unassembled WGS sequence"/>
</dbReference>
<comment type="caution">
    <text evidence="1">The sequence shown here is derived from an EMBL/GenBank/DDBJ whole genome shotgun (WGS) entry which is preliminary data.</text>
</comment>
<sequence length="109" mass="11793">MDMKPATFTLEVKGLTLPDSVREDISLALNATLMRKLGEVDLAGHAAGAAVHEAPGGNIFGRIIRIDGGEIMRLLNRRDFGNVFQKNLENVNVLSAGIETLSHQQRLVG</sequence>
<dbReference type="EMBL" id="JAFMYV010000015">
    <property type="protein sequence ID" value="MBO0939576.1"/>
    <property type="molecule type" value="Genomic_DNA"/>
</dbReference>
<accession>A0A939GML6</accession>
<protein>
    <submittedName>
        <fullName evidence="1">Uncharacterized protein</fullName>
    </submittedName>
</protein>
<evidence type="ECO:0000313" key="1">
    <source>
        <dbReference type="EMBL" id="MBO0939576.1"/>
    </source>
</evidence>
<proteinExistence type="predicted"/>
<keyword evidence="2" id="KW-1185">Reference proteome</keyword>
<reference evidence="1" key="1">
    <citation type="submission" date="2021-03" db="EMBL/GenBank/DDBJ databases">
        <title>Fibrella sp. HMF5335 genome sequencing and assembly.</title>
        <authorList>
            <person name="Kang H."/>
            <person name="Kim H."/>
            <person name="Bae S."/>
            <person name="Joh K."/>
        </authorList>
    </citation>
    <scope>NUCLEOTIDE SEQUENCE</scope>
    <source>
        <strain evidence="1">HMF5335</strain>
    </source>
</reference>
<dbReference type="RefSeq" id="WP_207367101.1">
    <property type="nucleotide sequence ID" value="NZ_JAFMYV010000015.1"/>
</dbReference>
<gene>
    <name evidence="1" type="ORF">J2I47_23705</name>
</gene>
<name>A0A939GML6_9BACT</name>